<evidence type="ECO:0000313" key="4">
    <source>
        <dbReference type="Proteomes" id="UP000290365"/>
    </source>
</evidence>
<dbReference type="Proteomes" id="UP000290365">
    <property type="component" value="Chromosome"/>
</dbReference>
<keyword evidence="4" id="KW-1185">Reference proteome</keyword>
<reference evidence="3 4" key="1">
    <citation type="submission" date="2019-01" db="EMBL/GenBank/DDBJ databases">
        <title>Ktedonosporobacter rubrisoli SCAWS-G2.</title>
        <authorList>
            <person name="Huang Y."/>
            <person name="Yan B."/>
        </authorList>
    </citation>
    <scope>NUCLEOTIDE SEQUENCE [LARGE SCALE GENOMIC DNA]</scope>
    <source>
        <strain evidence="3 4">SCAWS-G2</strain>
    </source>
</reference>
<dbReference type="AlphaFoldDB" id="A0A4P6JTN4"/>
<dbReference type="Pfam" id="PF00582">
    <property type="entry name" value="Usp"/>
    <property type="match status" value="1"/>
</dbReference>
<keyword evidence="1" id="KW-0472">Membrane</keyword>
<dbReference type="InterPro" id="IPR014729">
    <property type="entry name" value="Rossmann-like_a/b/a_fold"/>
</dbReference>
<name>A0A4P6JTN4_KTERU</name>
<evidence type="ECO:0000256" key="1">
    <source>
        <dbReference type="SAM" id="Phobius"/>
    </source>
</evidence>
<keyword evidence="1" id="KW-1133">Transmembrane helix</keyword>
<feature type="domain" description="UspA" evidence="2">
    <location>
        <begin position="66"/>
        <end position="203"/>
    </location>
</feature>
<keyword evidence="1" id="KW-0812">Transmembrane</keyword>
<gene>
    <name evidence="3" type="ORF">EPA93_22915</name>
</gene>
<protein>
    <recommendedName>
        <fullName evidence="2">UspA domain-containing protein</fullName>
    </recommendedName>
</protein>
<dbReference type="RefSeq" id="WP_129889736.1">
    <property type="nucleotide sequence ID" value="NZ_CP035758.1"/>
</dbReference>
<sequence length="228" mass="24845">MKVVLSTLTGAVATNPLQVTVEGIVIALVFISSIGGVLGWMLRVPRDGERKHAAARVVRSVNKQTRILVPILRSSEVTDRIVVIASQMAHYREGIVDLLAVIEVPFTLPLDAHVEQDKRRALEDLERAEALALHGGPKSNARVRKRILKARQAGVAIVHDAEEQAADLILLANETVHAHRGSQNIDAVVEYVMKNAPCEVMVFSPNRSRAEIAFENTEQSDATSGVVT</sequence>
<dbReference type="Gene3D" id="3.40.50.620">
    <property type="entry name" value="HUPs"/>
    <property type="match status" value="1"/>
</dbReference>
<dbReference type="EMBL" id="CP035758">
    <property type="protein sequence ID" value="QBD78683.1"/>
    <property type="molecule type" value="Genomic_DNA"/>
</dbReference>
<feature type="transmembrane region" description="Helical" evidence="1">
    <location>
        <begin position="23"/>
        <end position="42"/>
    </location>
</feature>
<dbReference type="KEGG" id="kbs:EPA93_22915"/>
<proteinExistence type="predicted"/>
<evidence type="ECO:0000259" key="2">
    <source>
        <dbReference type="Pfam" id="PF00582"/>
    </source>
</evidence>
<accession>A0A4P6JTN4</accession>
<dbReference type="OrthoDB" id="153903at2"/>
<dbReference type="SUPFAM" id="SSF52402">
    <property type="entry name" value="Adenine nucleotide alpha hydrolases-like"/>
    <property type="match status" value="1"/>
</dbReference>
<organism evidence="3 4">
    <name type="scientific">Ktedonosporobacter rubrisoli</name>
    <dbReference type="NCBI Taxonomy" id="2509675"/>
    <lineage>
        <taxon>Bacteria</taxon>
        <taxon>Bacillati</taxon>
        <taxon>Chloroflexota</taxon>
        <taxon>Ktedonobacteria</taxon>
        <taxon>Ktedonobacterales</taxon>
        <taxon>Ktedonosporobacteraceae</taxon>
        <taxon>Ktedonosporobacter</taxon>
    </lineage>
</organism>
<dbReference type="CDD" id="cd00293">
    <property type="entry name" value="USP-like"/>
    <property type="match status" value="1"/>
</dbReference>
<dbReference type="InterPro" id="IPR006016">
    <property type="entry name" value="UspA"/>
</dbReference>
<evidence type="ECO:0000313" key="3">
    <source>
        <dbReference type="EMBL" id="QBD78683.1"/>
    </source>
</evidence>